<name>A0A224YGY6_9ACAR</name>
<evidence type="ECO:0000256" key="1">
    <source>
        <dbReference type="SAM" id="MobiDB-lite"/>
    </source>
</evidence>
<sequence>MTLPKLSLLLILLIAFREIAYSTQKAIAKDGRERIKRNTFLNYFDASGENENNGGIVGQDWSGSSEENTDESASPIKGLSHIFSEIKNYYR</sequence>
<dbReference type="AlphaFoldDB" id="A0A224YGY6"/>
<organism evidence="3">
    <name type="scientific">Rhipicephalus zambeziensis</name>
    <dbReference type="NCBI Taxonomy" id="60191"/>
    <lineage>
        <taxon>Eukaryota</taxon>
        <taxon>Metazoa</taxon>
        <taxon>Ecdysozoa</taxon>
        <taxon>Arthropoda</taxon>
        <taxon>Chelicerata</taxon>
        <taxon>Arachnida</taxon>
        <taxon>Acari</taxon>
        <taxon>Parasitiformes</taxon>
        <taxon>Ixodida</taxon>
        <taxon>Ixodoidea</taxon>
        <taxon>Ixodidae</taxon>
        <taxon>Rhipicephalinae</taxon>
        <taxon>Rhipicephalus</taxon>
        <taxon>Rhipicephalus</taxon>
    </lineage>
</organism>
<accession>A0A224YGY6</accession>
<keyword evidence="2" id="KW-0732">Signal</keyword>
<evidence type="ECO:0000256" key="2">
    <source>
        <dbReference type="SAM" id="SignalP"/>
    </source>
</evidence>
<reference evidence="3" key="1">
    <citation type="journal article" date="2017" name="Parasit. Vectors">
        <title>Sialotranscriptomics of Rhipicephalus zambeziensis reveals intricate expression profiles of secretory proteins and suggests tight temporal transcriptional regulation during blood-feeding.</title>
        <authorList>
            <person name="de Castro M.H."/>
            <person name="de Klerk D."/>
            <person name="Pienaar R."/>
            <person name="Rees D.J.G."/>
            <person name="Mans B.J."/>
        </authorList>
    </citation>
    <scope>NUCLEOTIDE SEQUENCE</scope>
    <source>
        <tissue evidence="3">Salivary glands</tissue>
    </source>
</reference>
<dbReference type="EMBL" id="GFPF01001916">
    <property type="protein sequence ID" value="MAA13062.1"/>
    <property type="molecule type" value="Transcribed_RNA"/>
</dbReference>
<feature type="region of interest" description="Disordered" evidence="1">
    <location>
        <begin position="48"/>
        <end position="74"/>
    </location>
</feature>
<feature type="chain" id="PRO_5012714034" evidence="2">
    <location>
        <begin position="23"/>
        <end position="91"/>
    </location>
</feature>
<protein>
    <submittedName>
        <fullName evidence="3">Uncharacterized protein</fullName>
    </submittedName>
</protein>
<evidence type="ECO:0000313" key="3">
    <source>
        <dbReference type="EMBL" id="MAA13062.1"/>
    </source>
</evidence>
<feature type="signal peptide" evidence="2">
    <location>
        <begin position="1"/>
        <end position="22"/>
    </location>
</feature>
<proteinExistence type="predicted"/>